<dbReference type="PANTHER" id="PTHR43132:SF2">
    <property type="entry name" value="ARSENICAL RESISTANCE OPERON REPRESSOR ARSR-RELATED"/>
    <property type="match status" value="1"/>
</dbReference>
<dbReference type="Proteomes" id="UP001595607">
    <property type="component" value="Unassembled WGS sequence"/>
</dbReference>
<dbReference type="InterPro" id="IPR051011">
    <property type="entry name" value="Metal_resp_trans_reg"/>
</dbReference>
<dbReference type="SMART" id="SM00418">
    <property type="entry name" value="HTH_ARSR"/>
    <property type="match status" value="1"/>
</dbReference>
<proteinExistence type="predicted"/>
<evidence type="ECO:0000256" key="3">
    <source>
        <dbReference type="ARBA" id="ARBA00023163"/>
    </source>
</evidence>
<dbReference type="CDD" id="cd00090">
    <property type="entry name" value="HTH_ARSR"/>
    <property type="match status" value="1"/>
</dbReference>
<accession>A0ABV7MDG3</accession>
<dbReference type="InterPro" id="IPR001845">
    <property type="entry name" value="HTH_ArsR_DNA-bd_dom"/>
</dbReference>
<feature type="domain" description="HTH arsR-type" evidence="4">
    <location>
        <begin position="11"/>
        <end position="105"/>
    </location>
</feature>
<reference evidence="6" key="1">
    <citation type="journal article" date="2019" name="Int. J. Syst. Evol. Microbiol.">
        <title>The Global Catalogue of Microorganisms (GCM) 10K type strain sequencing project: providing services to taxonomists for standard genome sequencing and annotation.</title>
        <authorList>
            <consortium name="The Broad Institute Genomics Platform"/>
            <consortium name="The Broad Institute Genome Sequencing Center for Infectious Disease"/>
            <person name="Wu L."/>
            <person name="Ma J."/>
        </authorList>
    </citation>
    <scope>NUCLEOTIDE SEQUENCE [LARGE SCALE GENOMIC DNA]</scope>
    <source>
        <strain evidence="6">KCTC 22245</strain>
    </source>
</reference>
<evidence type="ECO:0000259" key="4">
    <source>
        <dbReference type="PROSITE" id="PS50987"/>
    </source>
</evidence>
<evidence type="ECO:0000256" key="1">
    <source>
        <dbReference type="ARBA" id="ARBA00023015"/>
    </source>
</evidence>
<comment type="caution">
    <text evidence="5">The sequence shown here is derived from an EMBL/GenBank/DDBJ whole genome shotgun (WGS) entry which is preliminary data.</text>
</comment>
<dbReference type="EMBL" id="JBHRVA010000003">
    <property type="protein sequence ID" value="MFC3302947.1"/>
    <property type="molecule type" value="Genomic_DNA"/>
</dbReference>
<dbReference type="InterPro" id="IPR036390">
    <property type="entry name" value="WH_DNA-bd_sf"/>
</dbReference>
<dbReference type="RefSeq" id="WP_189575028.1">
    <property type="nucleotide sequence ID" value="NZ_BMXU01000002.1"/>
</dbReference>
<dbReference type="Pfam" id="PF01022">
    <property type="entry name" value="HTH_5"/>
    <property type="match status" value="1"/>
</dbReference>
<keyword evidence="6" id="KW-1185">Reference proteome</keyword>
<dbReference type="InterPro" id="IPR036388">
    <property type="entry name" value="WH-like_DNA-bd_sf"/>
</dbReference>
<dbReference type="Gene3D" id="1.10.10.10">
    <property type="entry name" value="Winged helix-like DNA-binding domain superfamily/Winged helix DNA-binding domain"/>
    <property type="match status" value="1"/>
</dbReference>
<protein>
    <submittedName>
        <fullName evidence="5">ArsR/SmtB family transcription factor</fullName>
    </submittedName>
</protein>
<dbReference type="PRINTS" id="PR00778">
    <property type="entry name" value="HTHARSR"/>
</dbReference>
<evidence type="ECO:0000313" key="5">
    <source>
        <dbReference type="EMBL" id="MFC3302947.1"/>
    </source>
</evidence>
<keyword evidence="1" id="KW-0805">Transcription regulation</keyword>
<dbReference type="InterPro" id="IPR011991">
    <property type="entry name" value="ArsR-like_HTH"/>
</dbReference>
<gene>
    <name evidence="5" type="ORF">ACFONP_09410</name>
</gene>
<evidence type="ECO:0000256" key="2">
    <source>
        <dbReference type="ARBA" id="ARBA00023125"/>
    </source>
</evidence>
<dbReference type="PROSITE" id="PS50987">
    <property type="entry name" value="HTH_ARSR_2"/>
    <property type="match status" value="1"/>
</dbReference>
<keyword evidence="2" id="KW-0238">DNA-binding</keyword>
<organism evidence="5 6">
    <name type="scientific">Parvularcula lutaonensis</name>
    <dbReference type="NCBI Taxonomy" id="491923"/>
    <lineage>
        <taxon>Bacteria</taxon>
        <taxon>Pseudomonadati</taxon>
        <taxon>Pseudomonadota</taxon>
        <taxon>Alphaproteobacteria</taxon>
        <taxon>Parvularculales</taxon>
        <taxon>Parvularculaceae</taxon>
        <taxon>Parvularcula</taxon>
    </lineage>
</organism>
<dbReference type="NCBIfam" id="NF033788">
    <property type="entry name" value="HTH_metalloreg"/>
    <property type="match status" value="1"/>
</dbReference>
<dbReference type="SUPFAM" id="SSF46785">
    <property type="entry name" value="Winged helix' DNA-binding domain"/>
    <property type="match status" value="1"/>
</dbReference>
<dbReference type="PANTHER" id="PTHR43132">
    <property type="entry name" value="ARSENICAL RESISTANCE OPERON REPRESSOR ARSR-RELATED"/>
    <property type="match status" value="1"/>
</dbReference>
<keyword evidence="3" id="KW-0804">Transcription</keyword>
<sequence length="129" mass="13906">MSTDVLVHPEEMERRAEGAAFLLRALAHPQRLRLVCELMAGERGVGELEELTGIRQPALSKELGKLREAGVIEGRRESKAVFYRLVEPRAANIVAVLCGQYPMSAAAAPAGKPRGGGSVFARIIPSSDQ</sequence>
<evidence type="ECO:0000313" key="6">
    <source>
        <dbReference type="Proteomes" id="UP001595607"/>
    </source>
</evidence>
<name>A0ABV7MDG3_9PROT</name>